<dbReference type="SUPFAM" id="SSF143548">
    <property type="entry name" value="Serine metabolism enzymes domain"/>
    <property type="match status" value="1"/>
</dbReference>
<dbReference type="InterPro" id="IPR050857">
    <property type="entry name" value="D-2-hydroxyacid_DH"/>
</dbReference>
<evidence type="ECO:0000259" key="12">
    <source>
        <dbReference type="PROSITE" id="PS51671"/>
    </source>
</evidence>
<keyword evidence="5 11" id="KW-0028">Amino-acid biosynthesis</keyword>
<keyword evidence="14" id="KW-1185">Reference proteome</keyword>
<dbReference type="InterPro" id="IPR029752">
    <property type="entry name" value="D-isomer_DH_CS1"/>
</dbReference>
<dbReference type="SUPFAM" id="SSF52283">
    <property type="entry name" value="Formate/glycerate dehydrogenase catalytic domain-like"/>
    <property type="match status" value="1"/>
</dbReference>
<dbReference type="InterPro" id="IPR029009">
    <property type="entry name" value="ASB_dom_sf"/>
</dbReference>
<organism evidence="13 14">
    <name type="scientific">Engelhardtia mirabilis</name>
    <dbReference type="NCBI Taxonomy" id="2528011"/>
    <lineage>
        <taxon>Bacteria</taxon>
        <taxon>Pseudomonadati</taxon>
        <taxon>Planctomycetota</taxon>
        <taxon>Planctomycetia</taxon>
        <taxon>Planctomycetia incertae sedis</taxon>
        <taxon>Engelhardtia</taxon>
    </lineage>
</organism>
<dbReference type="PROSITE" id="PS00065">
    <property type="entry name" value="D_2_HYDROXYACID_DH_1"/>
    <property type="match status" value="1"/>
</dbReference>
<dbReference type="InterPro" id="IPR002912">
    <property type="entry name" value="ACT_dom"/>
</dbReference>
<dbReference type="RefSeq" id="WP_145067238.1">
    <property type="nucleotide sequence ID" value="NZ_CP036287.1"/>
</dbReference>
<dbReference type="InterPro" id="IPR006140">
    <property type="entry name" value="D-isomer_DH_NAD-bd"/>
</dbReference>
<dbReference type="AlphaFoldDB" id="A0A518BMX2"/>
<dbReference type="KEGG" id="pbap:Pla133_34200"/>
<feature type="domain" description="ACT" evidence="12">
    <location>
        <begin position="466"/>
        <end position="537"/>
    </location>
</feature>
<comment type="catalytic activity">
    <reaction evidence="9">
        <text>(R)-2-hydroxyglutarate + NAD(+) = 2-oxoglutarate + NADH + H(+)</text>
        <dbReference type="Rhea" id="RHEA:49612"/>
        <dbReference type="ChEBI" id="CHEBI:15378"/>
        <dbReference type="ChEBI" id="CHEBI:15801"/>
        <dbReference type="ChEBI" id="CHEBI:16810"/>
        <dbReference type="ChEBI" id="CHEBI:57540"/>
        <dbReference type="ChEBI" id="CHEBI:57945"/>
        <dbReference type="EC" id="1.1.1.399"/>
    </reaction>
</comment>
<dbReference type="EC" id="1.1.1.95" evidence="11"/>
<dbReference type="NCBIfam" id="TIGR01327">
    <property type="entry name" value="PGDH"/>
    <property type="match status" value="1"/>
</dbReference>
<evidence type="ECO:0000256" key="9">
    <source>
        <dbReference type="ARBA" id="ARBA00048126"/>
    </source>
</evidence>
<dbReference type="Pfam" id="PF01842">
    <property type="entry name" value="ACT"/>
    <property type="match status" value="1"/>
</dbReference>
<dbReference type="PROSITE" id="PS00670">
    <property type="entry name" value="D_2_HYDROXYACID_DH_2"/>
    <property type="match status" value="1"/>
</dbReference>
<keyword evidence="8 11" id="KW-0718">Serine biosynthesis</keyword>
<evidence type="ECO:0000313" key="13">
    <source>
        <dbReference type="EMBL" id="QDU68324.1"/>
    </source>
</evidence>
<dbReference type="UniPathway" id="UPA00135">
    <property type="reaction ID" value="UER00196"/>
</dbReference>
<dbReference type="FunFam" id="3.40.50.720:FF:000021">
    <property type="entry name" value="D-3-phosphoglycerate dehydrogenase"/>
    <property type="match status" value="1"/>
</dbReference>
<dbReference type="PROSITE" id="PS51671">
    <property type="entry name" value="ACT"/>
    <property type="match status" value="1"/>
</dbReference>
<comment type="similarity">
    <text evidence="3 11">Belongs to the D-isomer specific 2-hydroxyacid dehydrogenase family.</text>
</comment>
<protein>
    <recommendedName>
        <fullName evidence="4 11">D-3-phosphoglycerate dehydrogenase</fullName>
        <ecNumber evidence="11">1.1.1.95</ecNumber>
    </recommendedName>
</protein>
<keyword evidence="7 11" id="KW-0520">NAD</keyword>
<dbReference type="EMBL" id="CP036287">
    <property type="protein sequence ID" value="QDU68324.1"/>
    <property type="molecule type" value="Genomic_DNA"/>
</dbReference>
<evidence type="ECO:0000256" key="2">
    <source>
        <dbReference type="ARBA" id="ARBA00005216"/>
    </source>
</evidence>
<comment type="pathway">
    <text evidence="2 11">Amino-acid biosynthesis; L-serine biosynthesis; L-serine from 3-phospho-D-glycerate: step 1/3.</text>
</comment>
<dbReference type="Pfam" id="PF02826">
    <property type="entry name" value="2-Hacid_dh_C"/>
    <property type="match status" value="1"/>
</dbReference>
<dbReference type="Gene3D" id="3.30.1330.90">
    <property type="entry name" value="D-3-phosphoglycerate dehydrogenase, domain 3"/>
    <property type="match status" value="1"/>
</dbReference>
<dbReference type="GO" id="GO:0006564">
    <property type="term" value="P:L-serine biosynthetic process"/>
    <property type="evidence" value="ECO:0007669"/>
    <property type="project" value="UniProtKB-UniRule"/>
</dbReference>
<evidence type="ECO:0000256" key="11">
    <source>
        <dbReference type="RuleBase" id="RU363003"/>
    </source>
</evidence>
<dbReference type="InterPro" id="IPR006236">
    <property type="entry name" value="PGDH"/>
</dbReference>
<evidence type="ECO:0000256" key="5">
    <source>
        <dbReference type="ARBA" id="ARBA00022605"/>
    </source>
</evidence>
<dbReference type="GO" id="GO:0051287">
    <property type="term" value="F:NAD binding"/>
    <property type="evidence" value="ECO:0007669"/>
    <property type="project" value="UniProtKB-UniRule"/>
</dbReference>
<dbReference type="Proteomes" id="UP000316921">
    <property type="component" value="Chromosome"/>
</dbReference>
<dbReference type="InterPro" id="IPR045865">
    <property type="entry name" value="ACT-like_dom_sf"/>
</dbReference>
<keyword evidence="6 11" id="KW-0560">Oxidoreductase</keyword>
<comment type="function">
    <text evidence="1">Catalyzes the reversible oxidation of 3-phospho-D-glycerate to 3-phosphonooxypyruvate, the first step of the phosphorylated L-serine biosynthesis pathway. Also catalyzes the reversible oxidation of 2-hydroxyglutarate to 2-oxoglutarate.</text>
</comment>
<proteinExistence type="inferred from homology"/>
<evidence type="ECO:0000256" key="10">
    <source>
        <dbReference type="ARBA" id="ARBA00048731"/>
    </source>
</evidence>
<dbReference type="PANTHER" id="PTHR42789">
    <property type="entry name" value="D-ISOMER SPECIFIC 2-HYDROXYACID DEHYDROGENASE FAMILY PROTEIN (AFU_ORTHOLOGUE AFUA_6G10090)"/>
    <property type="match status" value="1"/>
</dbReference>
<dbReference type="InterPro" id="IPR029753">
    <property type="entry name" value="D-isomer_DH_CS"/>
</dbReference>
<evidence type="ECO:0000256" key="8">
    <source>
        <dbReference type="ARBA" id="ARBA00023299"/>
    </source>
</evidence>
<evidence type="ECO:0000256" key="7">
    <source>
        <dbReference type="ARBA" id="ARBA00023027"/>
    </source>
</evidence>
<dbReference type="SUPFAM" id="SSF55021">
    <property type="entry name" value="ACT-like"/>
    <property type="match status" value="1"/>
</dbReference>
<evidence type="ECO:0000256" key="1">
    <source>
        <dbReference type="ARBA" id="ARBA00003800"/>
    </source>
</evidence>
<dbReference type="GO" id="GO:0004617">
    <property type="term" value="F:phosphoglycerate dehydrogenase activity"/>
    <property type="evidence" value="ECO:0007669"/>
    <property type="project" value="UniProtKB-UniRule"/>
</dbReference>
<dbReference type="InterPro" id="IPR045626">
    <property type="entry name" value="PGDH_ASB_dom"/>
</dbReference>
<dbReference type="Gene3D" id="3.40.50.720">
    <property type="entry name" value="NAD(P)-binding Rossmann-like Domain"/>
    <property type="match status" value="2"/>
</dbReference>
<evidence type="ECO:0000256" key="3">
    <source>
        <dbReference type="ARBA" id="ARBA00005854"/>
    </source>
</evidence>
<name>A0A518BMX2_9BACT</name>
<sequence length="537" mass="56278">MTRSPGECRIVVCDELHADGIARFTELGYEPQVVVGAAPEVIHAALAEAHALVVRSATKVTAELLDRAPALEVVCRAGVGVDNVDVAAATERGVVVMNTPTGNTVTTAELALALLVSLARNVPAGDRRVRSGQWNKKGLMGTELSGKRLGVVGLGRIGRVAAERAQGLGMEVIAHDPYLEKTGKGSPLHGVALASLDELLQTCDFVTLHVPLTDETRGMISRERLFAMKPGARIINAARGGLIDEVALVEALDAGHLAGAALDVLAQEPPGADHPLVGRDDVIVTPHLGASSHEAQRAVALDSADQIGAWFADGVANNAVNAPAGSPQLLRQLAPWIDLVERMGSFLGQRAGEPIKKLEVTVHGKVAEAGGVEHLRLALLASLLRHQGFDASVNVVNAPTLAAGRGLQVLEGESEGSDGYTSLIRARASSRGGEESHFVAGTVFGGQPRFVRVEGVYVDLAPQGHLLVTRHRDRPGVLGALGTNLGAAGINVHRAQLGAIGAGHASAFLSIDRQPDDEVMARLEELEPIEEISYLFL</sequence>
<dbReference type="CDD" id="cd12173">
    <property type="entry name" value="PGDH_4"/>
    <property type="match status" value="1"/>
</dbReference>
<dbReference type="PROSITE" id="PS00671">
    <property type="entry name" value="D_2_HYDROXYACID_DH_3"/>
    <property type="match status" value="1"/>
</dbReference>
<reference evidence="13 14" key="1">
    <citation type="submission" date="2019-02" db="EMBL/GenBank/DDBJ databases">
        <title>Deep-cultivation of Planctomycetes and their phenomic and genomic characterization uncovers novel biology.</title>
        <authorList>
            <person name="Wiegand S."/>
            <person name="Jogler M."/>
            <person name="Boedeker C."/>
            <person name="Pinto D."/>
            <person name="Vollmers J."/>
            <person name="Rivas-Marin E."/>
            <person name="Kohn T."/>
            <person name="Peeters S.H."/>
            <person name="Heuer A."/>
            <person name="Rast P."/>
            <person name="Oberbeckmann S."/>
            <person name="Bunk B."/>
            <person name="Jeske O."/>
            <person name="Meyerdierks A."/>
            <person name="Storesund J.E."/>
            <person name="Kallscheuer N."/>
            <person name="Luecker S."/>
            <person name="Lage O.M."/>
            <person name="Pohl T."/>
            <person name="Merkel B.J."/>
            <person name="Hornburger P."/>
            <person name="Mueller R.-W."/>
            <person name="Bruemmer F."/>
            <person name="Labrenz M."/>
            <person name="Spormann A.M."/>
            <person name="Op den Camp H."/>
            <person name="Overmann J."/>
            <person name="Amann R."/>
            <person name="Jetten M.S.M."/>
            <person name="Mascher T."/>
            <person name="Medema M.H."/>
            <person name="Devos D.P."/>
            <person name="Kaster A.-K."/>
            <person name="Ovreas L."/>
            <person name="Rohde M."/>
            <person name="Galperin M.Y."/>
            <person name="Jogler C."/>
        </authorList>
    </citation>
    <scope>NUCLEOTIDE SEQUENCE [LARGE SCALE GENOMIC DNA]</scope>
    <source>
        <strain evidence="13 14">Pla133</strain>
    </source>
</reference>
<dbReference type="Pfam" id="PF00389">
    <property type="entry name" value="2-Hacid_dh"/>
    <property type="match status" value="1"/>
</dbReference>
<dbReference type="Pfam" id="PF19304">
    <property type="entry name" value="PGDH_inter"/>
    <property type="match status" value="1"/>
</dbReference>
<dbReference type="InterPro" id="IPR036291">
    <property type="entry name" value="NAD(P)-bd_dom_sf"/>
</dbReference>
<evidence type="ECO:0000256" key="4">
    <source>
        <dbReference type="ARBA" id="ARBA00021582"/>
    </source>
</evidence>
<dbReference type="PANTHER" id="PTHR42789:SF1">
    <property type="entry name" value="D-ISOMER SPECIFIC 2-HYDROXYACID DEHYDROGENASE FAMILY PROTEIN (AFU_ORTHOLOGUE AFUA_6G10090)"/>
    <property type="match status" value="1"/>
</dbReference>
<dbReference type="Gene3D" id="3.30.70.260">
    <property type="match status" value="1"/>
</dbReference>
<accession>A0A518BMX2</accession>
<gene>
    <name evidence="13" type="primary">serA</name>
    <name evidence="13" type="ORF">Pla133_34200</name>
</gene>
<dbReference type="InterPro" id="IPR006139">
    <property type="entry name" value="D-isomer_2_OHA_DH_cat_dom"/>
</dbReference>
<evidence type="ECO:0000313" key="14">
    <source>
        <dbReference type="Proteomes" id="UP000316921"/>
    </source>
</evidence>
<comment type="catalytic activity">
    <reaction evidence="10 11">
        <text>(2R)-3-phosphoglycerate + NAD(+) = 3-phosphooxypyruvate + NADH + H(+)</text>
        <dbReference type="Rhea" id="RHEA:12641"/>
        <dbReference type="ChEBI" id="CHEBI:15378"/>
        <dbReference type="ChEBI" id="CHEBI:18110"/>
        <dbReference type="ChEBI" id="CHEBI:57540"/>
        <dbReference type="ChEBI" id="CHEBI:57945"/>
        <dbReference type="ChEBI" id="CHEBI:58272"/>
        <dbReference type="EC" id="1.1.1.95"/>
    </reaction>
</comment>
<evidence type="ECO:0000256" key="6">
    <source>
        <dbReference type="ARBA" id="ARBA00023002"/>
    </source>
</evidence>
<dbReference type="SUPFAM" id="SSF51735">
    <property type="entry name" value="NAD(P)-binding Rossmann-fold domains"/>
    <property type="match status" value="1"/>
</dbReference>